<name>Q38673_BPP22</name>
<organism evidence="1">
    <name type="scientific">Salmonella phage P22</name>
    <name type="common">Bacteriophage P22</name>
    <dbReference type="NCBI Taxonomy" id="10754"/>
    <lineage>
        <taxon>Viruses</taxon>
        <taxon>Duplodnaviria</taxon>
        <taxon>Heunggongvirae</taxon>
        <taxon>Uroviricota</taxon>
        <taxon>Caudoviricetes</taxon>
        <taxon>Lederbergvirus</taxon>
    </lineage>
</organism>
<organismHost>
    <name type="scientific">Salmonella typhimurium</name>
    <dbReference type="NCBI Taxonomy" id="90371"/>
</organismHost>
<protein>
    <submittedName>
        <fullName evidence="1">Bacteriophage P22 packaging genes</fullName>
    </submittedName>
</protein>
<proteinExistence type="predicted"/>
<accession>Q38673</accession>
<sequence length="85" mass="9649">MYSQMMRILPLKVMITAFAQAQSARYSTILPAALLLIMRLRLLPKLSPLLNTEKSFSISKPPFPEQKERLTHHVCQLAVETVSPI</sequence>
<reference evidence="1" key="1">
    <citation type="journal article" date="1991" name="Virology">
        <title>Nucleotide sequence of the bacteriophage P22 genes required for DNA packaging.</title>
        <authorList>
            <person name="Eppler K."/>
            <person name="Wyckoff E."/>
            <person name="Goates J."/>
            <person name="Parr R."/>
            <person name="Casjens S."/>
        </authorList>
    </citation>
    <scope>NUCLEOTIDE SEQUENCE</scope>
</reference>
<dbReference type="EMBL" id="M59749">
    <property type="protein sequence ID" value="AAA72965.1"/>
    <property type="molecule type" value="Genomic_DNA"/>
</dbReference>
<evidence type="ECO:0000313" key="1">
    <source>
        <dbReference type="EMBL" id="AAA72965.1"/>
    </source>
</evidence>